<sequence>MKILSLRLKNLNSLQGEWKIDFTREPFASNSLFAITGPTGAGKTTLLDAICLALYHQTPRLKVGPSQNELMTRHTAECLAEVEFEVKNVAYRAFWSQRRAHNSPEGNLQPPKVELALCADGKILTDKVNDKLTMIADITGLDFDRFTKSMMLSQGQFAAFLNADANQRAELLEELTGTDIYGQISERVFEKHKDAQSKLETLRAQVTTLELLSDEQRQALEQQLEAIRQQEQSLSLHREEVLGHQRWYDTLLQLQQAQQQAQQQRAAQEQLQQQSQSQMDKLQRSEPAEKLRPRFDERERALREKQRLTQQLNSVRQQISRQQDALNLLKIQLEKAQATRQQHAEYRQQQETLINERILPLDHHIATQQAQRAQQQQALDNLLEQQKTLIASLTRLQRQQEQTRQRLEDIENYRRQHSRHQHLGSHIPLWQAQFPQQQKWQQDLQVLQEKAAQQQIQAEYLDQQRASLAEKHQAQQSACERASQLLTEHLQQDEQLEAEQPLADLRQQLARLMAERPDRQQLATSAAVLQQLISQRTLLEAQQLDTQRRIQALEDQQTQQRQDYQRQADHLADLDKRHELELRIVSLERERQQLQPGKECPLCGSPHHPAVERYQALRPSETQLRLHALRQEVEALKASVVQTETQLQLQKQHRLQQQNALDGVRRDYESLQLQCKSVSERLLVDFDPLQLPALHQWIEASNVQEQSLQAQIASRERNQRHIQESKDLLTSAQQLLAQTVQQLELNTQQQSSLHASREELRLLLEKTERELQRLHDSLSQTLETFELTAPTLAQQEDWLRQRQTEWLRWQENEHEQHQCQPQLAALEAEIVASQQRQEETDAAIKTYQQQLADTQRTLEQAQQQRWQLMGNQAVNEVLKQLRQVSQTLELESQQAQQQWQQGQSLHSRLNGEIGSLEQQNQHAETALQQLQTGFAEELTAAGFDDEAAFRHALLAEAERHHLLTLKERLNQRQQQVDALQQQADSALEQHMTTRPESMPEGISDHDIRQLLSGLGDMVKAEAAHQGELRQQLASDQQRRDKQRQLLEAIARGQQQCDDWGYLNQLIGSQKGDKFRRFAQGLTLDHLVFLANRQLSRLHGRYLLQRKASDTLELQVADTWQADAVRDTRTLSGGESFLVSLALALALSDLVSTKTRIDSLFLDEGFGTLDGETLDTALDVLDNLNASGKSIGVISHVEAMKDRIQVQIRVRKRNGLGVSQLDSAYAVK</sequence>
<dbReference type="Proteomes" id="UP000231901">
    <property type="component" value="Chromosome"/>
</dbReference>
<accession>A0A2K8QJ46</accession>
<dbReference type="GO" id="GO:0016887">
    <property type="term" value="F:ATP hydrolysis activity"/>
    <property type="evidence" value="ECO:0007669"/>
    <property type="project" value="InterPro"/>
</dbReference>
<name>A0A2K8QJ46_9GAMM</name>
<dbReference type="KEGG" id="dfn:CVE23_05775"/>
<dbReference type="GO" id="GO:0004527">
    <property type="term" value="F:exonuclease activity"/>
    <property type="evidence" value="ECO:0007669"/>
    <property type="project" value="UniProtKB-KW"/>
</dbReference>
<proteinExistence type="predicted"/>
<feature type="region of interest" description="Disordered" evidence="2">
    <location>
        <begin position="265"/>
        <end position="295"/>
    </location>
</feature>
<feature type="domain" description="Rad50/SbcC-type AAA" evidence="3">
    <location>
        <begin position="5"/>
        <end position="232"/>
    </location>
</feature>
<feature type="coiled-coil region" evidence="1">
    <location>
        <begin position="823"/>
        <end position="933"/>
    </location>
</feature>
<gene>
    <name evidence="4" type="ORF">CVE23_05775</name>
</gene>
<feature type="coiled-coil region" evidence="1">
    <location>
        <begin position="962"/>
        <end position="989"/>
    </location>
</feature>
<keyword evidence="4" id="KW-0378">Hydrolase</keyword>
<organism evidence="4 5">
    <name type="scientific">Dickeya fangzhongdai</name>
    <dbReference type="NCBI Taxonomy" id="1778540"/>
    <lineage>
        <taxon>Bacteria</taxon>
        <taxon>Pseudomonadati</taxon>
        <taxon>Pseudomonadota</taxon>
        <taxon>Gammaproteobacteria</taxon>
        <taxon>Enterobacterales</taxon>
        <taxon>Pectobacteriaceae</taxon>
        <taxon>Dickeya</taxon>
    </lineage>
</organism>
<protein>
    <submittedName>
        <fullName evidence="4">Exonuclease subunit SbcC</fullName>
    </submittedName>
</protein>
<dbReference type="InterPro" id="IPR027417">
    <property type="entry name" value="P-loop_NTPase"/>
</dbReference>
<keyword evidence="5" id="KW-1185">Reference proteome</keyword>
<dbReference type="EMBL" id="CP025003">
    <property type="protein sequence ID" value="ATZ93527.1"/>
    <property type="molecule type" value="Genomic_DNA"/>
</dbReference>
<evidence type="ECO:0000313" key="5">
    <source>
        <dbReference type="Proteomes" id="UP000231901"/>
    </source>
</evidence>
<keyword evidence="1" id="KW-0175">Coiled coil</keyword>
<evidence type="ECO:0000256" key="1">
    <source>
        <dbReference type="SAM" id="Coils"/>
    </source>
</evidence>
<keyword evidence="4" id="KW-0269">Exonuclease</keyword>
<dbReference type="RefSeq" id="WP_100849096.1">
    <property type="nucleotide sequence ID" value="NZ_BMJF01000009.1"/>
</dbReference>
<feature type="compositionally biased region" description="Basic and acidic residues" evidence="2">
    <location>
        <begin position="281"/>
        <end position="295"/>
    </location>
</feature>
<evidence type="ECO:0000313" key="4">
    <source>
        <dbReference type="EMBL" id="ATZ93527.1"/>
    </source>
</evidence>
<dbReference type="PANTHER" id="PTHR32114:SF2">
    <property type="entry name" value="ABC TRANSPORTER ABCH.3"/>
    <property type="match status" value="1"/>
</dbReference>
<feature type="compositionally biased region" description="Low complexity" evidence="2">
    <location>
        <begin position="265"/>
        <end position="278"/>
    </location>
</feature>
<dbReference type="Pfam" id="PF13476">
    <property type="entry name" value="AAA_23"/>
    <property type="match status" value="1"/>
</dbReference>
<dbReference type="SUPFAM" id="SSF52540">
    <property type="entry name" value="P-loop containing nucleoside triphosphate hydrolases"/>
    <property type="match status" value="2"/>
</dbReference>
<dbReference type="Pfam" id="PF13558">
    <property type="entry name" value="SbcC_Walker_B"/>
    <property type="match status" value="1"/>
</dbReference>
<reference evidence="5" key="1">
    <citation type="journal article" date="2018" name="Genome Announc.">
        <title>Complete genome sequence of a Dickeya fangzhongdai type strain causing bleeding canker of pear tree trunks.</title>
        <authorList>
            <person name="Zhao Y."/>
            <person name="Tian Y."/>
            <person name="Li X."/>
            <person name="Hu B."/>
        </authorList>
    </citation>
    <scope>NUCLEOTIDE SEQUENCE [LARGE SCALE GENOMIC DNA]</scope>
    <source>
        <strain evidence="5">DSM 101947</strain>
    </source>
</reference>
<feature type="coiled-coil region" evidence="1">
    <location>
        <begin position="626"/>
        <end position="681"/>
    </location>
</feature>
<evidence type="ECO:0000256" key="2">
    <source>
        <dbReference type="SAM" id="MobiDB-lite"/>
    </source>
</evidence>
<evidence type="ECO:0000259" key="3">
    <source>
        <dbReference type="Pfam" id="PF13476"/>
    </source>
</evidence>
<dbReference type="GO" id="GO:0006302">
    <property type="term" value="P:double-strand break repair"/>
    <property type="evidence" value="ECO:0007669"/>
    <property type="project" value="InterPro"/>
</dbReference>
<dbReference type="PANTHER" id="PTHR32114">
    <property type="entry name" value="ABC TRANSPORTER ABCH.3"/>
    <property type="match status" value="1"/>
</dbReference>
<feature type="coiled-coil region" evidence="1">
    <location>
        <begin position="757"/>
        <end position="784"/>
    </location>
</feature>
<dbReference type="AlphaFoldDB" id="A0A2K8QJ46"/>
<keyword evidence="4" id="KW-0540">Nuclease</keyword>
<dbReference type="InterPro" id="IPR038729">
    <property type="entry name" value="Rad50/SbcC_AAA"/>
</dbReference>
<dbReference type="Gene3D" id="3.40.50.300">
    <property type="entry name" value="P-loop containing nucleotide triphosphate hydrolases"/>
    <property type="match status" value="2"/>
</dbReference>
<dbReference type="GeneID" id="66563847"/>